<dbReference type="InterPro" id="IPR036866">
    <property type="entry name" value="RibonucZ/Hydroxyglut_hydro"/>
</dbReference>
<dbReference type="RefSeq" id="WP_015787604.1">
    <property type="nucleotide sequence ID" value="NZ_CALJZO010000087.1"/>
</dbReference>
<evidence type="ECO:0000259" key="1">
    <source>
        <dbReference type="SMART" id="SM00849"/>
    </source>
</evidence>
<keyword evidence="2" id="KW-0378">Hydrolase</keyword>
<dbReference type="SUPFAM" id="SSF56281">
    <property type="entry name" value="Metallo-hydrolase/oxidoreductase"/>
    <property type="match status" value="1"/>
</dbReference>
<feature type="domain" description="Metallo-beta-lactamase" evidence="1">
    <location>
        <begin position="50"/>
        <end position="269"/>
    </location>
</feature>
<dbReference type="InterPro" id="IPR050114">
    <property type="entry name" value="UPF0173_UPF0282_UlaG_hydrolase"/>
</dbReference>
<dbReference type="Gene3D" id="3.60.15.10">
    <property type="entry name" value="Ribonuclease Z/Hydroxyacylglutathione hydrolase-like"/>
    <property type="match status" value="1"/>
</dbReference>
<evidence type="ECO:0000313" key="2">
    <source>
        <dbReference type="EMBL" id="KHF44085.1"/>
    </source>
</evidence>
<protein>
    <submittedName>
        <fullName evidence="2">Putative Zn-dependent hydrolase of beta-lactamase fold protein</fullName>
    </submittedName>
</protein>
<name>A0A837DA55_9PSEU</name>
<dbReference type="PANTHER" id="PTHR43546">
    <property type="entry name" value="UPF0173 METAL-DEPENDENT HYDROLASE MJ1163-RELATED"/>
    <property type="match status" value="1"/>
</dbReference>
<dbReference type="OMA" id="VHWDNFE"/>
<proteinExistence type="predicted"/>
<comment type="caution">
    <text evidence="2">The sequence shown here is derived from an EMBL/GenBank/DDBJ whole genome shotgun (WGS) entry which is preliminary data.</text>
</comment>
<dbReference type="CDD" id="cd06262">
    <property type="entry name" value="metallo-hydrolase-like_MBL-fold"/>
    <property type="match status" value="1"/>
</dbReference>
<dbReference type="Proteomes" id="UP000030848">
    <property type="component" value="Unassembled WGS sequence"/>
</dbReference>
<dbReference type="EMBL" id="JRZE01000003">
    <property type="protein sequence ID" value="KHF44085.1"/>
    <property type="molecule type" value="Genomic_DNA"/>
</dbReference>
<dbReference type="SMART" id="SM00849">
    <property type="entry name" value="Lactamase_B"/>
    <property type="match status" value="1"/>
</dbReference>
<dbReference type="InterPro" id="IPR001279">
    <property type="entry name" value="Metallo-B-lactamas"/>
</dbReference>
<dbReference type="PROSITE" id="PS51318">
    <property type="entry name" value="TAT"/>
    <property type="match status" value="1"/>
</dbReference>
<organism evidence="2 3">
    <name type="scientific">Saccharomonospora viridis</name>
    <dbReference type="NCBI Taxonomy" id="1852"/>
    <lineage>
        <taxon>Bacteria</taxon>
        <taxon>Bacillati</taxon>
        <taxon>Actinomycetota</taxon>
        <taxon>Actinomycetes</taxon>
        <taxon>Pseudonocardiales</taxon>
        <taxon>Pseudonocardiaceae</taxon>
        <taxon>Saccharomonospora</taxon>
    </lineage>
</organism>
<dbReference type="InterPro" id="IPR006311">
    <property type="entry name" value="TAT_signal"/>
</dbReference>
<dbReference type="AlphaFoldDB" id="A0A837DA55"/>
<gene>
    <name evidence="2" type="ORF">MINT15_09670</name>
</gene>
<dbReference type="PANTHER" id="PTHR43546:SF3">
    <property type="entry name" value="UPF0173 METAL-DEPENDENT HYDROLASE MJ1163"/>
    <property type="match status" value="1"/>
</dbReference>
<sequence>MELPVNRRGFLRRAAVLGATAALPVHTAATAQHPHPTTGQAADVDLRWFGVNGWEIAFDDKRVLIDPWLTRFPTIGPDGAFLESTPLTVDHAVVDQHIHGVDLILITHGHFDHIADVPYILSRFPDARVVGTETHIHLLTAMGVAERQVIWVRGGELLQFDGFTVEVVPSLHSLDENHRYLFPGTMTTRPQPPRTIADLIEGGTLAYQVTIGDRLRVFNTGAANLIERACTGLRPDVAILSYTRAPGTSRYLERALELLDRPRIVVPSHHDDLETPLAQGPTINAQLMNEFTEAVRAVDPNSTVLTPRHLEVIPL</sequence>
<accession>A0A837DA55</accession>
<evidence type="ECO:0000313" key="3">
    <source>
        <dbReference type="Proteomes" id="UP000030848"/>
    </source>
</evidence>
<reference evidence="2 3" key="1">
    <citation type="submission" date="2014-10" db="EMBL/GenBank/DDBJ databases">
        <title>Genome sequence of Micropolyspora internatus JCM3315.</title>
        <authorList>
            <person name="Shin S.-K."/>
            <person name="Yi H."/>
        </authorList>
    </citation>
    <scope>NUCLEOTIDE SEQUENCE [LARGE SCALE GENOMIC DNA]</scope>
    <source>
        <strain evidence="2 3">JCM 3315</strain>
    </source>
</reference>
<dbReference type="OrthoDB" id="9789133at2"/>
<dbReference type="Pfam" id="PF13483">
    <property type="entry name" value="Lactamase_B_3"/>
    <property type="match status" value="1"/>
</dbReference>
<dbReference type="GO" id="GO:0016787">
    <property type="term" value="F:hydrolase activity"/>
    <property type="evidence" value="ECO:0007669"/>
    <property type="project" value="UniProtKB-KW"/>
</dbReference>